<organism evidence="1 2">
    <name type="scientific">Ricinus communis</name>
    <name type="common">Castor bean</name>
    <dbReference type="NCBI Taxonomy" id="3988"/>
    <lineage>
        <taxon>Eukaryota</taxon>
        <taxon>Viridiplantae</taxon>
        <taxon>Streptophyta</taxon>
        <taxon>Embryophyta</taxon>
        <taxon>Tracheophyta</taxon>
        <taxon>Spermatophyta</taxon>
        <taxon>Magnoliopsida</taxon>
        <taxon>eudicotyledons</taxon>
        <taxon>Gunneridae</taxon>
        <taxon>Pentapetalae</taxon>
        <taxon>rosids</taxon>
        <taxon>fabids</taxon>
        <taxon>Malpighiales</taxon>
        <taxon>Euphorbiaceae</taxon>
        <taxon>Acalyphoideae</taxon>
        <taxon>Acalypheae</taxon>
        <taxon>Ricinus</taxon>
    </lineage>
</organism>
<dbReference type="Proteomes" id="UP000008311">
    <property type="component" value="Unassembled WGS sequence"/>
</dbReference>
<evidence type="ECO:0000313" key="2">
    <source>
        <dbReference type="Proteomes" id="UP000008311"/>
    </source>
</evidence>
<gene>
    <name evidence="1" type="ORF">RCOM_2027340</name>
</gene>
<proteinExistence type="predicted"/>
<dbReference type="InParanoid" id="B9TDN7"/>
<protein>
    <submittedName>
        <fullName evidence="1">Uncharacterized protein</fullName>
    </submittedName>
</protein>
<dbReference type="EMBL" id="EQ978318">
    <property type="protein sequence ID" value="EEF26026.1"/>
    <property type="molecule type" value="Genomic_DNA"/>
</dbReference>
<name>B9TDN7_RICCO</name>
<accession>B9TDN7</accession>
<evidence type="ECO:0000313" key="1">
    <source>
        <dbReference type="EMBL" id="EEF26026.1"/>
    </source>
</evidence>
<keyword evidence="2" id="KW-1185">Reference proteome</keyword>
<reference evidence="2" key="1">
    <citation type="journal article" date="2010" name="Nat. Biotechnol.">
        <title>Draft genome sequence of the oilseed species Ricinus communis.</title>
        <authorList>
            <person name="Chan A.P."/>
            <person name="Crabtree J."/>
            <person name="Zhao Q."/>
            <person name="Lorenzi H."/>
            <person name="Orvis J."/>
            <person name="Puiu D."/>
            <person name="Melake-Berhan A."/>
            <person name="Jones K.M."/>
            <person name="Redman J."/>
            <person name="Chen G."/>
            <person name="Cahoon E.B."/>
            <person name="Gedil M."/>
            <person name="Stanke M."/>
            <person name="Haas B.J."/>
            <person name="Wortman J.R."/>
            <person name="Fraser-Liggett C.M."/>
            <person name="Ravel J."/>
            <person name="Rabinowicz P.D."/>
        </authorList>
    </citation>
    <scope>NUCLEOTIDE SEQUENCE [LARGE SCALE GENOMIC DNA]</scope>
    <source>
        <strain evidence="2">cv. Hale</strain>
    </source>
</reference>
<dbReference type="AlphaFoldDB" id="B9TDN7"/>
<sequence>MIIAVLFNSDDPKFDGYYGPPIRDMIFKTSVLQKSDRHMQVRHGDVLILSNSETRDAYVRLAEDTYFHADWSLTKAKRIRATYLRQTIWAWVIQNVTREIAEMLDAALSKDSSYLGLHSVDYAHPPHLLLYRKSLIHYCRILGDACMLSYAMGEEEEKDEYEAEAVLAAGFKTVK</sequence>